<dbReference type="Proteomes" id="UP000318509">
    <property type="component" value="Unassembled WGS sequence"/>
</dbReference>
<accession>A0A537JW78</accession>
<comment type="caution">
    <text evidence="1">The sequence shown here is derived from an EMBL/GenBank/DDBJ whole genome shotgun (WGS) entry which is preliminary data.</text>
</comment>
<dbReference type="AlphaFoldDB" id="A0A537JW78"/>
<protein>
    <submittedName>
        <fullName evidence="1">Uncharacterized protein</fullName>
    </submittedName>
</protein>
<evidence type="ECO:0000313" key="1">
    <source>
        <dbReference type="EMBL" id="TMI87773.1"/>
    </source>
</evidence>
<name>A0A537JW78_9BACT</name>
<gene>
    <name evidence="1" type="ORF">E6H00_14710</name>
</gene>
<evidence type="ECO:0000313" key="2">
    <source>
        <dbReference type="Proteomes" id="UP000318509"/>
    </source>
</evidence>
<sequence length="88" mass="10069">MPTKLQHAVARCESYLRDHPDATVAEAITALWDSFGLDRNDVLPHMQIWFPDDTQETIQRAIVRQVWVAAFTEASQLPPARPSWRARA</sequence>
<dbReference type="EMBL" id="VBAK01000151">
    <property type="protein sequence ID" value="TMI87773.1"/>
    <property type="molecule type" value="Genomic_DNA"/>
</dbReference>
<organism evidence="1 2">
    <name type="scientific">Candidatus Segetimicrobium genomatis</name>
    <dbReference type="NCBI Taxonomy" id="2569760"/>
    <lineage>
        <taxon>Bacteria</taxon>
        <taxon>Bacillati</taxon>
        <taxon>Candidatus Sysuimicrobiota</taxon>
        <taxon>Candidatus Sysuimicrobiia</taxon>
        <taxon>Candidatus Sysuimicrobiales</taxon>
        <taxon>Candidatus Segetimicrobiaceae</taxon>
        <taxon>Candidatus Segetimicrobium</taxon>
    </lineage>
</organism>
<proteinExistence type="predicted"/>
<reference evidence="1 2" key="1">
    <citation type="journal article" date="2019" name="Nat. Microbiol.">
        <title>Mediterranean grassland soil C-N compound turnover is dependent on rainfall and depth, and is mediated by genomically divergent microorganisms.</title>
        <authorList>
            <person name="Diamond S."/>
            <person name="Andeer P.F."/>
            <person name="Li Z."/>
            <person name="Crits-Christoph A."/>
            <person name="Burstein D."/>
            <person name="Anantharaman K."/>
            <person name="Lane K.R."/>
            <person name="Thomas B.C."/>
            <person name="Pan C."/>
            <person name="Northen T.R."/>
            <person name="Banfield J.F."/>
        </authorList>
    </citation>
    <scope>NUCLEOTIDE SEQUENCE [LARGE SCALE GENOMIC DNA]</scope>
    <source>
        <strain evidence="1">NP_3</strain>
    </source>
</reference>